<gene>
    <name evidence="1" type="ORF">HZA61_11190</name>
</gene>
<dbReference type="SUPFAM" id="SSF109854">
    <property type="entry name" value="DinB/YfiT-like putative metalloenzymes"/>
    <property type="match status" value="1"/>
</dbReference>
<dbReference type="Gene3D" id="1.20.120.450">
    <property type="entry name" value="dinb family like domain"/>
    <property type="match status" value="1"/>
</dbReference>
<sequence>MNGMLWLADVRKRYADSKAQCDRAIAQVPFEQWTHQLGPESNSIATIMLHLSGNMLSRWTDFLTTDGEKPNRDRDGEFDNPKSLTKEQILARWEEGWACLFAALDGLTEADLDRTITIRTKPMLASAAVSRQLQHYGVHTGQIVLLAKHLVGGAKWQTLSVARGASKAFNEAMARGEDPTATHS</sequence>
<proteinExistence type="predicted"/>
<evidence type="ECO:0000313" key="2">
    <source>
        <dbReference type="Proteomes" id="UP000696931"/>
    </source>
</evidence>
<comment type="caution">
    <text evidence="1">The sequence shown here is derived from an EMBL/GenBank/DDBJ whole genome shotgun (WGS) entry which is preliminary data.</text>
</comment>
<evidence type="ECO:0000313" key="1">
    <source>
        <dbReference type="EMBL" id="MBI5170044.1"/>
    </source>
</evidence>
<dbReference type="EMBL" id="JACRIW010000079">
    <property type="protein sequence ID" value="MBI5170044.1"/>
    <property type="molecule type" value="Genomic_DNA"/>
</dbReference>
<dbReference type="InterPro" id="IPR034660">
    <property type="entry name" value="DinB/YfiT-like"/>
</dbReference>
<accession>A0A933SCV9</accession>
<dbReference type="Proteomes" id="UP000696931">
    <property type="component" value="Unassembled WGS sequence"/>
</dbReference>
<dbReference type="Pfam" id="PF07609">
    <property type="entry name" value="DUF1572"/>
    <property type="match status" value="1"/>
</dbReference>
<organism evidence="1 2">
    <name type="scientific">Eiseniibacteriota bacterium</name>
    <dbReference type="NCBI Taxonomy" id="2212470"/>
    <lineage>
        <taxon>Bacteria</taxon>
        <taxon>Candidatus Eiseniibacteriota</taxon>
    </lineage>
</organism>
<dbReference type="AlphaFoldDB" id="A0A933SCV9"/>
<name>A0A933SCV9_UNCEI</name>
<dbReference type="InterPro" id="IPR011466">
    <property type="entry name" value="DUF1572"/>
</dbReference>
<protein>
    <submittedName>
        <fullName evidence="1">DUF1572 family protein</fullName>
    </submittedName>
</protein>
<reference evidence="1" key="1">
    <citation type="submission" date="2020-07" db="EMBL/GenBank/DDBJ databases">
        <title>Huge and variable diversity of episymbiotic CPR bacteria and DPANN archaea in groundwater ecosystems.</title>
        <authorList>
            <person name="He C.Y."/>
            <person name="Keren R."/>
            <person name="Whittaker M."/>
            <person name="Farag I.F."/>
            <person name="Doudna J."/>
            <person name="Cate J.H.D."/>
            <person name="Banfield J.F."/>
        </authorList>
    </citation>
    <scope>NUCLEOTIDE SEQUENCE</scope>
    <source>
        <strain evidence="1">NC_groundwater_1813_Pr3_B-0.1um_71_17</strain>
    </source>
</reference>